<dbReference type="GO" id="GO:0004222">
    <property type="term" value="F:metalloendopeptidase activity"/>
    <property type="evidence" value="ECO:0007669"/>
    <property type="project" value="UniProtKB-UniRule"/>
</dbReference>
<comment type="similarity">
    <text evidence="1 10">Belongs to the peptidase M8 family.</text>
</comment>
<evidence type="ECO:0000313" key="13">
    <source>
        <dbReference type="Proteomes" id="UP000230423"/>
    </source>
</evidence>
<evidence type="ECO:0000256" key="7">
    <source>
        <dbReference type="ARBA" id="ARBA00039717"/>
    </source>
</evidence>
<evidence type="ECO:0000256" key="5">
    <source>
        <dbReference type="ARBA" id="ARBA00022833"/>
    </source>
</evidence>
<dbReference type="Gene3D" id="2.30.34.10">
    <property type="entry name" value="Leishmanolysin domain 4"/>
    <property type="match status" value="1"/>
</dbReference>
<keyword evidence="13" id="KW-1185">Reference proteome</keyword>
<dbReference type="InterPro" id="IPR001577">
    <property type="entry name" value="Peptidase_M8"/>
</dbReference>
<proteinExistence type="inferred from homology"/>
<dbReference type="AlphaFoldDB" id="A0A2G9V0K7"/>
<evidence type="ECO:0000256" key="1">
    <source>
        <dbReference type="ARBA" id="ARBA00005860"/>
    </source>
</evidence>
<evidence type="ECO:0000256" key="8">
    <source>
        <dbReference type="PIRSR" id="PIRSR601577-1"/>
    </source>
</evidence>
<evidence type="ECO:0000256" key="2">
    <source>
        <dbReference type="ARBA" id="ARBA00022670"/>
    </source>
</evidence>
<dbReference type="SUPFAM" id="SSF55486">
    <property type="entry name" value="Metalloproteases ('zincins'), catalytic domain"/>
    <property type="match status" value="1"/>
</dbReference>
<feature type="active site" evidence="8">
    <location>
        <position position="234"/>
    </location>
</feature>
<keyword evidence="4 10" id="KW-0378">Hydrolase</keyword>
<gene>
    <name evidence="12" type="ORF">TELCIR_01936</name>
</gene>
<name>A0A2G9V0K7_TELCI</name>
<feature type="region of interest" description="Disordered" evidence="11">
    <location>
        <begin position="1"/>
        <end position="49"/>
    </location>
</feature>
<accession>A0A2G9V0K7</accession>
<dbReference type="FunFam" id="3.10.170.20:FF:000007">
    <property type="entry name" value="Leishmanolysin-like peptidase"/>
    <property type="match status" value="1"/>
</dbReference>
<evidence type="ECO:0000256" key="3">
    <source>
        <dbReference type="ARBA" id="ARBA00022723"/>
    </source>
</evidence>
<evidence type="ECO:0000256" key="6">
    <source>
        <dbReference type="ARBA" id="ARBA00023049"/>
    </source>
</evidence>
<protein>
    <recommendedName>
        <fullName evidence="7 10">Leishmanolysin-like peptidase</fullName>
        <ecNumber evidence="10">3.4.24.-</ecNumber>
    </recommendedName>
</protein>
<dbReference type="Gene3D" id="2.10.55.10">
    <property type="entry name" value="Leishmanolysin domain 3"/>
    <property type="match status" value="1"/>
</dbReference>
<dbReference type="GO" id="GO:0016020">
    <property type="term" value="C:membrane"/>
    <property type="evidence" value="ECO:0007669"/>
    <property type="project" value="InterPro"/>
</dbReference>
<keyword evidence="3 9" id="KW-0479">Metal-binding</keyword>
<feature type="binding site" evidence="9">
    <location>
        <position position="237"/>
    </location>
    <ligand>
        <name>Zn(2+)</name>
        <dbReference type="ChEBI" id="CHEBI:29105"/>
        <note>catalytic</note>
    </ligand>
</feature>
<evidence type="ECO:0000313" key="12">
    <source>
        <dbReference type="EMBL" id="PIO76013.1"/>
    </source>
</evidence>
<dbReference type="Gene3D" id="3.10.170.20">
    <property type="match status" value="1"/>
</dbReference>
<keyword evidence="5 9" id="KW-0862">Zinc</keyword>
<dbReference type="EC" id="3.4.24.-" evidence="10"/>
<sequence length="555" mass="63795">MDGIGLSVRGHRKKEEGQGPDDVRGQNPRAEDVLLEVPIEPSRTRRSPKSSTVFEPLRIYLHYDESVLNLPTEKQLFVNSSLLPEAAGYWEDVLRVARTEAPIRLRRKCTSSFYYYRNEKKTVACDRGCRAETNCGETIIPADHLLQCSYCLTSDDCYTSGEQGEGVKDADFILYVTAISTKRCDSVDTLAYAAHCQQEALLDRPVAGYVNLCPSALSTHRHDREILFSTVKHEILHALGFSVGLYAFFRDENGKPRTKRNRYGKPISFNKEFGYYDWDRNTITTVLRDDWWTGEGKNEAMTGTHTQNPVYSRMTLALLEDSGWYKPNYEKAEELHWGRKLGCDFAKKSCGEWINNKIGKGELPTPFCNEIKHDGQKSLGVARCTSQRDSLAICNLVPYKKEFQWKLPNSTIRQDSRCELEGNNRDGEDILEVPPLNLTYLNYKKKVSKELIQQKCKNIQELFRIQVYGTSSRCFDFKQPWRERKCGRHSCQNGTLYVAVHDSNFYPCYYAGQHVHIRRITDGWLREGIIVCPACDEFCSQCKEHEKTNNYIGNY</sequence>
<feature type="binding site" evidence="9">
    <location>
        <position position="233"/>
    </location>
    <ligand>
        <name>Zn(2+)</name>
        <dbReference type="ChEBI" id="CHEBI:29105"/>
        <note>catalytic</note>
    </ligand>
</feature>
<dbReference type="PANTHER" id="PTHR10942">
    <property type="entry name" value="LEISHMANOLYSIN-LIKE PEPTIDASE"/>
    <property type="match status" value="1"/>
</dbReference>
<organism evidence="12 13">
    <name type="scientific">Teladorsagia circumcincta</name>
    <name type="common">Brown stomach worm</name>
    <name type="synonym">Ostertagia circumcincta</name>
    <dbReference type="NCBI Taxonomy" id="45464"/>
    <lineage>
        <taxon>Eukaryota</taxon>
        <taxon>Metazoa</taxon>
        <taxon>Ecdysozoa</taxon>
        <taxon>Nematoda</taxon>
        <taxon>Chromadorea</taxon>
        <taxon>Rhabditida</taxon>
        <taxon>Rhabditina</taxon>
        <taxon>Rhabditomorpha</taxon>
        <taxon>Strongyloidea</taxon>
        <taxon>Trichostrongylidae</taxon>
        <taxon>Teladorsagia</taxon>
    </lineage>
</organism>
<dbReference type="OrthoDB" id="527990at2759"/>
<keyword evidence="2 10" id="KW-0645">Protease</keyword>
<dbReference type="PANTHER" id="PTHR10942:SF0">
    <property type="entry name" value="LEISHMANOLYSIN-LIKE PEPTIDASE"/>
    <property type="match status" value="1"/>
</dbReference>
<dbReference type="GO" id="GO:0046872">
    <property type="term" value="F:metal ion binding"/>
    <property type="evidence" value="ECO:0007669"/>
    <property type="project" value="UniProtKB-KW"/>
</dbReference>
<evidence type="ECO:0000256" key="11">
    <source>
        <dbReference type="SAM" id="MobiDB-lite"/>
    </source>
</evidence>
<evidence type="ECO:0000256" key="9">
    <source>
        <dbReference type="PIRSR" id="PIRSR601577-2"/>
    </source>
</evidence>
<dbReference type="GO" id="GO:0007155">
    <property type="term" value="P:cell adhesion"/>
    <property type="evidence" value="ECO:0007669"/>
    <property type="project" value="InterPro"/>
</dbReference>
<dbReference type="Pfam" id="PF01457">
    <property type="entry name" value="Peptidase_M8"/>
    <property type="match status" value="2"/>
</dbReference>
<comment type="cofactor">
    <cofactor evidence="9 10">
        <name>Zn(2+)</name>
        <dbReference type="ChEBI" id="CHEBI:29105"/>
    </cofactor>
    <text evidence="9 10">Binds 1 zinc ion per subunit.</text>
</comment>
<keyword evidence="6 9" id="KW-0482">Metalloprotease</keyword>
<dbReference type="Proteomes" id="UP000230423">
    <property type="component" value="Unassembled WGS sequence"/>
</dbReference>
<evidence type="ECO:0000256" key="4">
    <source>
        <dbReference type="ARBA" id="ARBA00022801"/>
    </source>
</evidence>
<feature type="compositionally biased region" description="Basic and acidic residues" evidence="11">
    <location>
        <begin position="13"/>
        <end position="32"/>
    </location>
</feature>
<dbReference type="EMBL" id="KZ345087">
    <property type="protein sequence ID" value="PIO76013.1"/>
    <property type="molecule type" value="Genomic_DNA"/>
</dbReference>
<evidence type="ECO:0000256" key="10">
    <source>
        <dbReference type="RuleBase" id="RU366077"/>
    </source>
</evidence>
<dbReference type="GO" id="GO:0005737">
    <property type="term" value="C:cytoplasm"/>
    <property type="evidence" value="ECO:0007669"/>
    <property type="project" value="TreeGrafter"/>
</dbReference>
<reference evidence="12 13" key="1">
    <citation type="submission" date="2015-09" db="EMBL/GenBank/DDBJ databases">
        <title>Draft genome of the parasitic nematode Teladorsagia circumcincta isolate WARC Sus (inbred).</title>
        <authorList>
            <person name="Mitreva M."/>
        </authorList>
    </citation>
    <scope>NUCLEOTIDE SEQUENCE [LARGE SCALE GENOMIC DNA]</scope>
    <source>
        <strain evidence="12 13">S</strain>
    </source>
</reference>
<dbReference type="GO" id="GO:0006508">
    <property type="term" value="P:proteolysis"/>
    <property type="evidence" value="ECO:0007669"/>
    <property type="project" value="UniProtKB-KW"/>
</dbReference>
<dbReference type="Gene3D" id="3.90.132.10">
    <property type="entry name" value="Leishmanolysin , domain 2"/>
    <property type="match status" value="1"/>
</dbReference>